<keyword evidence="2" id="KW-1185">Reference proteome</keyword>
<name>A0A840QBU2_9PSEU</name>
<dbReference type="EMBL" id="JACHIW010000001">
    <property type="protein sequence ID" value="MBB5156019.1"/>
    <property type="molecule type" value="Genomic_DNA"/>
</dbReference>
<dbReference type="Proteomes" id="UP000584374">
    <property type="component" value="Unassembled WGS sequence"/>
</dbReference>
<dbReference type="RefSeq" id="WP_184727237.1">
    <property type="nucleotide sequence ID" value="NZ_JACHIW010000001.1"/>
</dbReference>
<sequence>MVEKGFATPEARRAAAHVAVEALVQPDRSVKLRVQCAESHHVATVYDTDVGLVYVARSGPHSHGSRDFVDVAHHDAVPGVEVVDVLDPGTGAMADDALPATCECGPRRVSRSELLRAVESGQHRLLVS</sequence>
<evidence type="ECO:0000313" key="2">
    <source>
        <dbReference type="Proteomes" id="UP000584374"/>
    </source>
</evidence>
<dbReference type="AlphaFoldDB" id="A0A840QBU2"/>
<proteinExistence type="predicted"/>
<reference evidence="1 2" key="1">
    <citation type="submission" date="2020-08" db="EMBL/GenBank/DDBJ databases">
        <title>Sequencing the genomes of 1000 actinobacteria strains.</title>
        <authorList>
            <person name="Klenk H.-P."/>
        </authorList>
    </citation>
    <scope>NUCLEOTIDE SEQUENCE [LARGE SCALE GENOMIC DNA]</scope>
    <source>
        <strain evidence="1 2">DSM 45584</strain>
    </source>
</reference>
<evidence type="ECO:0000313" key="1">
    <source>
        <dbReference type="EMBL" id="MBB5156019.1"/>
    </source>
</evidence>
<protein>
    <submittedName>
        <fullName evidence="1">Uncharacterized protein</fullName>
    </submittedName>
</protein>
<gene>
    <name evidence="1" type="ORF">BJ970_003553</name>
</gene>
<comment type="caution">
    <text evidence="1">The sequence shown here is derived from an EMBL/GenBank/DDBJ whole genome shotgun (WGS) entry which is preliminary data.</text>
</comment>
<organism evidence="1 2">
    <name type="scientific">Saccharopolyspora phatthalungensis</name>
    <dbReference type="NCBI Taxonomy" id="664693"/>
    <lineage>
        <taxon>Bacteria</taxon>
        <taxon>Bacillati</taxon>
        <taxon>Actinomycetota</taxon>
        <taxon>Actinomycetes</taxon>
        <taxon>Pseudonocardiales</taxon>
        <taxon>Pseudonocardiaceae</taxon>
        <taxon>Saccharopolyspora</taxon>
    </lineage>
</organism>
<accession>A0A840QBU2</accession>